<dbReference type="EMBL" id="BMJW01000001">
    <property type="protein sequence ID" value="GGG93462.1"/>
    <property type="molecule type" value="Genomic_DNA"/>
</dbReference>
<dbReference type="RefSeq" id="WP_188597998.1">
    <property type="nucleotide sequence ID" value="NZ_BMJW01000001.1"/>
</dbReference>
<proteinExistence type="inferred from homology"/>
<protein>
    <recommendedName>
        <fullName evidence="2 7">DNA repair protein RecO</fullName>
    </recommendedName>
    <alternativeName>
        <fullName evidence="6 7">Recombination protein O</fullName>
    </alternativeName>
</protein>
<evidence type="ECO:0000256" key="1">
    <source>
        <dbReference type="ARBA" id="ARBA00007452"/>
    </source>
</evidence>
<keyword evidence="5 7" id="KW-0234">DNA repair</keyword>
<evidence type="ECO:0000259" key="8">
    <source>
        <dbReference type="Pfam" id="PF11967"/>
    </source>
</evidence>
<dbReference type="HAMAP" id="MF_00201">
    <property type="entry name" value="RecO"/>
    <property type="match status" value="1"/>
</dbReference>
<dbReference type="PANTHER" id="PTHR33991:SF1">
    <property type="entry name" value="DNA REPAIR PROTEIN RECO"/>
    <property type="match status" value="1"/>
</dbReference>
<dbReference type="InterPro" id="IPR042242">
    <property type="entry name" value="RecO_C"/>
</dbReference>
<dbReference type="GO" id="GO:0006310">
    <property type="term" value="P:DNA recombination"/>
    <property type="evidence" value="ECO:0007669"/>
    <property type="project" value="UniProtKB-UniRule"/>
</dbReference>
<dbReference type="Pfam" id="PF11967">
    <property type="entry name" value="RecO_N"/>
    <property type="match status" value="1"/>
</dbReference>
<reference evidence="9" key="1">
    <citation type="journal article" date="2014" name="Int. J. Syst. Evol. Microbiol.">
        <title>Complete genome sequence of Corynebacterium casei LMG S-19264T (=DSM 44701T), isolated from a smear-ripened cheese.</title>
        <authorList>
            <consortium name="US DOE Joint Genome Institute (JGI-PGF)"/>
            <person name="Walter F."/>
            <person name="Albersmeier A."/>
            <person name="Kalinowski J."/>
            <person name="Ruckert C."/>
        </authorList>
    </citation>
    <scope>NUCLEOTIDE SEQUENCE</scope>
    <source>
        <strain evidence="9">CGMCC 1.15763</strain>
    </source>
</reference>
<comment type="similarity">
    <text evidence="1 7">Belongs to the RecO family.</text>
</comment>
<evidence type="ECO:0000313" key="9">
    <source>
        <dbReference type="EMBL" id="GGG93462.1"/>
    </source>
</evidence>
<accession>A0A917HWW2</accession>
<dbReference type="InterPro" id="IPR003717">
    <property type="entry name" value="RecO"/>
</dbReference>
<evidence type="ECO:0000256" key="6">
    <source>
        <dbReference type="ARBA" id="ARBA00033409"/>
    </source>
</evidence>
<comment type="caution">
    <text evidence="9">The sequence shown here is derived from an EMBL/GenBank/DDBJ whole genome shotgun (WGS) entry which is preliminary data.</text>
</comment>
<dbReference type="Proteomes" id="UP000633278">
    <property type="component" value="Unassembled WGS sequence"/>
</dbReference>
<dbReference type="SUPFAM" id="SSF50249">
    <property type="entry name" value="Nucleic acid-binding proteins"/>
    <property type="match status" value="1"/>
</dbReference>
<gene>
    <name evidence="7 9" type="primary">recO</name>
    <name evidence="9" type="ORF">GCM10011416_08240</name>
</gene>
<comment type="function">
    <text evidence="7">Involved in DNA repair and RecF pathway recombination.</text>
</comment>
<dbReference type="AlphaFoldDB" id="A0A917HWW2"/>
<evidence type="ECO:0000313" key="10">
    <source>
        <dbReference type="Proteomes" id="UP000633278"/>
    </source>
</evidence>
<evidence type="ECO:0000256" key="2">
    <source>
        <dbReference type="ARBA" id="ARBA00021310"/>
    </source>
</evidence>
<evidence type="ECO:0000256" key="5">
    <source>
        <dbReference type="ARBA" id="ARBA00023204"/>
    </source>
</evidence>
<reference evidence="9" key="2">
    <citation type="submission" date="2020-09" db="EMBL/GenBank/DDBJ databases">
        <authorList>
            <person name="Sun Q."/>
            <person name="Zhou Y."/>
        </authorList>
    </citation>
    <scope>NUCLEOTIDE SEQUENCE</scope>
    <source>
        <strain evidence="9">CGMCC 1.15763</strain>
    </source>
</reference>
<keyword evidence="3 7" id="KW-0227">DNA damage</keyword>
<keyword evidence="10" id="KW-1185">Reference proteome</keyword>
<dbReference type="SUPFAM" id="SSF57863">
    <property type="entry name" value="ArfGap/RecO-like zinc finger"/>
    <property type="match status" value="1"/>
</dbReference>
<evidence type="ECO:0000256" key="4">
    <source>
        <dbReference type="ARBA" id="ARBA00023172"/>
    </source>
</evidence>
<keyword evidence="4 7" id="KW-0233">DNA recombination</keyword>
<dbReference type="InterPro" id="IPR012340">
    <property type="entry name" value="NA-bd_OB-fold"/>
</dbReference>
<dbReference type="PANTHER" id="PTHR33991">
    <property type="entry name" value="DNA REPAIR PROTEIN RECO"/>
    <property type="match status" value="1"/>
</dbReference>
<feature type="domain" description="DNA replication/recombination mediator RecO N-terminal" evidence="8">
    <location>
        <begin position="1"/>
        <end position="83"/>
    </location>
</feature>
<dbReference type="NCBIfam" id="TIGR00613">
    <property type="entry name" value="reco"/>
    <property type="match status" value="1"/>
</dbReference>
<name>A0A917HWW2_9FLAO</name>
<dbReference type="GO" id="GO:0006302">
    <property type="term" value="P:double-strand break repair"/>
    <property type="evidence" value="ECO:0007669"/>
    <property type="project" value="TreeGrafter"/>
</dbReference>
<dbReference type="Pfam" id="PF02565">
    <property type="entry name" value="RecO_C"/>
    <property type="match status" value="1"/>
</dbReference>
<dbReference type="Gene3D" id="2.40.50.140">
    <property type="entry name" value="Nucleic acid-binding proteins"/>
    <property type="match status" value="1"/>
</dbReference>
<organism evidence="9 10">
    <name type="scientific">Polaribacter pacificus</name>
    <dbReference type="NCBI Taxonomy" id="1775173"/>
    <lineage>
        <taxon>Bacteria</taxon>
        <taxon>Pseudomonadati</taxon>
        <taxon>Bacteroidota</taxon>
        <taxon>Flavobacteriia</taxon>
        <taxon>Flavobacteriales</taxon>
        <taxon>Flavobacteriaceae</taxon>
    </lineage>
</organism>
<sequence>MALVQTKAIVLSAIKYSDTSLIVRCFTLKEGVKSYLLKGVLSARKSKLKPAYFQPLNQLYIEANHNTKGALNSIREVHIAHPFQSIHAQIFKQTIVLFLAEMLGKTIREEEENEPLFDYLESSIIWLDTHDEVSNFHLFFLFNLTRYLGFFPDLSENHREGFHLLDGVFTDEILDKEVLTGESLKQFKKLFHVTTENYHTVSFHKTERQQVLQLLIRYFELQLDGFQKPKSLAVLETVFS</sequence>
<dbReference type="GO" id="GO:0043590">
    <property type="term" value="C:bacterial nucleoid"/>
    <property type="evidence" value="ECO:0007669"/>
    <property type="project" value="TreeGrafter"/>
</dbReference>
<dbReference type="Gene3D" id="1.20.1440.120">
    <property type="entry name" value="Recombination protein O, C-terminal domain"/>
    <property type="match status" value="1"/>
</dbReference>
<evidence type="ECO:0000256" key="7">
    <source>
        <dbReference type="HAMAP-Rule" id="MF_00201"/>
    </source>
</evidence>
<evidence type="ECO:0000256" key="3">
    <source>
        <dbReference type="ARBA" id="ARBA00022763"/>
    </source>
</evidence>
<dbReference type="InterPro" id="IPR037278">
    <property type="entry name" value="ARFGAP/RecO"/>
</dbReference>
<dbReference type="InterPro" id="IPR022572">
    <property type="entry name" value="DNA_rep/recomb_RecO_N"/>
</dbReference>